<keyword evidence="3" id="KW-1185">Reference proteome</keyword>
<dbReference type="SUPFAM" id="SSF51735">
    <property type="entry name" value="NAD(P)-binding Rossmann-fold domains"/>
    <property type="match status" value="1"/>
</dbReference>
<evidence type="ECO:0000313" key="3">
    <source>
        <dbReference type="Proteomes" id="UP000254937"/>
    </source>
</evidence>
<dbReference type="Gene3D" id="3.40.50.720">
    <property type="entry name" value="NAD(P)-binding Rossmann-like Domain"/>
    <property type="match status" value="2"/>
</dbReference>
<dbReference type="PANTHER" id="PTHR32487:SF0">
    <property type="entry name" value="3-OXO-DELTA(4,5)-STEROID 5-BETA-REDUCTASE"/>
    <property type="match status" value="1"/>
</dbReference>
<name>A0A370PMG1_ASPPH</name>
<dbReference type="CDD" id="cd08948">
    <property type="entry name" value="5beta-POR_like_SDR_a"/>
    <property type="match status" value="1"/>
</dbReference>
<feature type="domain" description="PRISE-like Rossmann-fold" evidence="1">
    <location>
        <begin position="15"/>
        <end position="136"/>
    </location>
</feature>
<sequence length="413" mass="46123">MSNIYGIRHLTGKVAFVTGANGISGSAIVDYLVKQPANEWTEIIITSRSPIKTVYTDPRVRFVAIDFLGPVEVIVEKIKELCKDVTHAFYTSYIHNNDFSQLYKKNGPLLRTFIEAVDLACPKLQRVVLQTGGKVSKICRISPVSVHMISLTAGSIMGSNSGTLQPPCWRIFLATKALKTSSTTSRKMTFLLFKDAATPGATTSSALWPSLATVVNHANLSLIPADLGINETLPLAQYFLICRELGDAPRWPGNLQSYHRVEKQSSAPGIANLTVWAATQPHCKNEVFNHDGGDVIVWKFLWHLLARYFQVPMDKFEAPTETTQPFDLAEWAQDKKPVWERIVTKYGGDPEAFQLDAFRLMNWYITPAPNMVPFISTVVKARQFGWSHGDDTYQSWLNTMRAYENAGVLPILP</sequence>
<reference evidence="2 3" key="1">
    <citation type="submission" date="2018-07" db="EMBL/GenBank/DDBJ databases">
        <title>Section-level genome sequencing of Aspergillus section Nigri to investigate inter- and intra-species variation.</title>
        <authorList>
            <consortium name="DOE Joint Genome Institute"/>
            <person name="Vesth T.C."/>
            <person name="Nybo J.L."/>
            <person name="Theobald S."/>
            <person name="Frisvad J.C."/>
            <person name="Larsen T.O."/>
            <person name="Nielsen K.F."/>
            <person name="Hoof J.B."/>
            <person name="Brandl J."/>
            <person name="Salamov A."/>
            <person name="Riley R."/>
            <person name="Gladden J.M."/>
            <person name="Phatale P."/>
            <person name="Nielsen M.T."/>
            <person name="Lyhne E.K."/>
            <person name="Kogle M.E."/>
            <person name="Strasser K."/>
            <person name="McDonnell E."/>
            <person name="Barry K."/>
            <person name="Clum A."/>
            <person name="Chen C."/>
            <person name="Nolan M."/>
            <person name="Sandor L."/>
            <person name="Kuo A."/>
            <person name="Lipzen A."/>
            <person name="Hainaut M."/>
            <person name="Drula E."/>
            <person name="Tsang A."/>
            <person name="Magnuson J.K."/>
            <person name="Henrissat B."/>
            <person name="Wiebenga A."/>
            <person name="Simmons B.A."/>
            <person name="Makela M.R."/>
            <person name="De vries R.P."/>
            <person name="Grigoriev I.V."/>
            <person name="Mortensen U.H."/>
            <person name="Baker S.E."/>
            <person name="Andersen M.R."/>
        </authorList>
    </citation>
    <scope>NUCLEOTIDE SEQUENCE [LARGE SCALE GENOMIC DNA]</scope>
    <source>
        <strain evidence="2 3">ATCC 13157</strain>
    </source>
</reference>
<dbReference type="Proteomes" id="UP000254937">
    <property type="component" value="Unassembled WGS sequence"/>
</dbReference>
<organism evidence="2 3">
    <name type="scientific">Aspergillus phoenicis ATCC 13157</name>
    <dbReference type="NCBI Taxonomy" id="1353007"/>
    <lineage>
        <taxon>Eukaryota</taxon>
        <taxon>Fungi</taxon>
        <taxon>Dikarya</taxon>
        <taxon>Ascomycota</taxon>
        <taxon>Pezizomycotina</taxon>
        <taxon>Eurotiomycetes</taxon>
        <taxon>Eurotiomycetidae</taxon>
        <taxon>Eurotiales</taxon>
        <taxon>Aspergillaceae</taxon>
        <taxon>Aspergillus</taxon>
    </lineage>
</organism>
<dbReference type="AlphaFoldDB" id="A0A370PMG1"/>
<accession>A0A370PMG1</accession>
<protein>
    <recommendedName>
        <fullName evidence="1">PRISE-like Rossmann-fold domain-containing protein</fullName>
    </recommendedName>
</protein>
<dbReference type="PANTHER" id="PTHR32487">
    <property type="entry name" value="3-OXO-DELTA(4,5)-STEROID 5-BETA-REDUCTASE"/>
    <property type="match status" value="1"/>
</dbReference>
<dbReference type="InterPro" id="IPR055222">
    <property type="entry name" value="PRISE-like_Rossmann-fold"/>
</dbReference>
<proteinExistence type="predicted"/>
<evidence type="ECO:0000259" key="1">
    <source>
        <dbReference type="Pfam" id="PF22917"/>
    </source>
</evidence>
<dbReference type="Pfam" id="PF22917">
    <property type="entry name" value="PRISE"/>
    <property type="match status" value="1"/>
</dbReference>
<gene>
    <name evidence="2" type="ORF">M752DRAFT_314569</name>
</gene>
<dbReference type="InterPro" id="IPR036291">
    <property type="entry name" value="NAD(P)-bd_dom_sf"/>
</dbReference>
<evidence type="ECO:0000313" key="2">
    <source>
        <dbReference type="EMBL" id="RDK43380.1"/>
    </source>
</evidence>
<dbReference type="EMBL" id="KZ851851">
    <property type="protein sequence ID" value="RDK43380.1"/>
    <property type="molecule type" value="Genomic_DNA"/>
</dbReference>